<dbReference type="InterPro" id="IPR015590">
    <property type="entry name" value="Aldehyde_DH_dom"/>
</dbReference>
<organism evidence="5 6">
    <name type="scientific">Euzebya pacifica</name>
    <dbReference type="NCBI Taxonomy" id="1608957"/>
    <lineage>
        <taxon>Bacteria</taxon>
        <taxon>Bacillati</taxon>
        <taxon>Actinomycetota</taxon>
        <taxon>Nitriliruptoria</taxon>
        <taxon>Euzebyales</taxon>
    </lineage>
</organism>
<dbReference type="FunFam" id="3.40.309.10:FF:000009">
    <property type="entry name" value="Aldehyde dehydrogenase A"/>
    <property type="match status" value="1"/>
</dbReference>
<evidence type="ECO:0000256" key="1">
    <source>
        <dbReference type="ARBA" id="ARBA00009986"/>
    </source>
</evidence>
<feature type="domain" description="Aldehyde dehydrogenase" evidence="4">
    <location>
        <begin position="2"/>
        <end position="453"/>
    </location>
</feature>
<dbReference type="Gene3D" id="3.40.309.10">
    <property type="entry name" value="Aldehyde Dehydrogenase, Chain A, domain 2"/>
    <property type="match status" value="1"/>
</dbReference>
<evidence type="ECO:0000256" key="3">
    <source>
        <dbReference type="ARBA" id="ARBA00023002"/>
    </source>
</evidence>
<dbReference type="EMBL" id="CP031165">
    <property type="protein sequence ID" value="AXV07442.1"/>
    <property type="molecule type" value="Genomic_DNA"/>
</dbReference>
<evidence type="ECO:0000313" key="5">
    <source>
        <dbReference type="EMBL" id="AXV07442.1"/>
    </source>
</evidence>
<dbReference type="Gene3D" id="3.40.605.10">
    <property type="entry name" value="Aldehyde Dehydrogenase, Chain A, domain 1"/>
    <property type="match status" value="1"/>
</dbReference>
<evidence type="ECO:0000259" key="4">
    <source>
        <dbReference type="Pfam" id="PF00171"/>
    </source>
</evidence>
<dbReference type="InterPro" id="IPR016162">
    <property type="entry name" value="Ald_DH_N"/>
</dbReference>
<dbReference type="PANTHER" id="PTHR43217:SF1">
    <property type="entry name" value="SUCCINATE SEMIALDEHYDE DEHYDROGENASE [NAD(P)+] SAD"/>
    <property type="match status" value="1"/>
</dbReference>
<keyword evidence="3" id="KW-0560">Oxidoreductase</keyword>
<dbReference type="InterPro" id="IPR047110">
    <property type="entry name" value="GABD/Sad-like"/>
</dbReference>
<dbReference type="InterPro" id="IPR016160">
    <property type="entry name" value="Ald_DH_CS_CYS"/>
</dbReference>
<dbReference type="GO" id="GO:0004777">
    <property type="term" value="F:succinate-semialdehyde dehydrogenase (NAD+) activity"/>
    <property type="evidence" value="ECO:0007669"/>
    <property type="project" value="TreeGrafter"/>
</dbReference>
<dbReference type="PROSITE" id="PS00070">
    <property type="entry name" value="ALDEHYDE_DEHYDR_CYS"/>
    <property type="match status" value="1"/>
</dbReference>
<dbReference type="FunFam" id="3.40.605.10:FF:000012">
    <property type="entry name" value="NAD-dependent succinate-semialdehyde dehydrogenase"/>
    <property type="match status" value="1"/>
</dbReference>
<dbReference type="InterPro" id="IPR016163">
    <property type="entry name" value="Ald_DH_C"/>
</dbReference>
<dbReference type="InterPro" id="IPR016161">
    <property type="entry name" value="Ald_DH/histidinol_DH"/>
</dbReference>
<evidence type="ECO:0000313" key="6">
    <source>
        <dbReference type="Proteomes" id="UP000264006"/>
    </source>
</evidence>
<keyword evidence="2" id="KW-0521">NADP</keyword>
<dbReference type="AlphaFoldDB" id="A0A346XYZ5"/>
<sequence length="456" mass="49111">MITTTNPADGTTIAEYARHDDGEVEARLARSWTRFTHDWRTRPLDDRTDLLERLADVLDDRTDELARLMTAEMGKPIRAARSEVEKCAWLCRHYAETAETYLAGRSIQTDAAKSYVRYDPMGPILAVMPWNFPLWQVFRFLVPNVVGGNTCLLRHASNVTGTALEIERMVAEAGGPDGLFTTLLCDHDTVESIIGDRRVRGVTLTGSDVAGRAVAAAAGRNLKPSVMELGGSDPFIVLDDADLDLAAQLAVDSRYLNSGQSCINAKRLIVAESRYEDFLDALVQRVKGLVVGDPTEESTDIGPLASEGHRDTVADQVHRTLVHRNGGEALVGATMIDGPGAFYAPTVIRDVNPEAPAASEEVFGPVSAVMSAADDDVAVALANATRFGLGAAIITGDDERGEAVAAQIDAGMVFVNQLVKSDPRLPFGGVKDSGYGRELSQEGAVAFLNTKLVWVD</sequence>
<evidence type="ECO:0000256" key="2">
    <source>
        <dbReference type="ARBA" id="ARBA00022857"/>
    </source>
</evidence>
<reference evidence="5 6" key="1">
    <citation type="submission" date="2018-09" db="EMBL/GenBank/DDBJ databases">
        <title>Complete genome sequence of Euzebya sp. DY32-46 isolated from seawater of Pacific Ocean.</title>
        <authorList>
            <person name="Xu L."/>
            <person name="Wu Y.-H."/>
            <person name="Xu X.-W."/>
        </authorList>
    </citation>
    <scope>NUCLEOTIDE SEQUENCE [LARGE SCALE GENOMIC DNA]</scope>
    <source>
        <strain evidence="5 6">DY32-46</strain>
    </source>
</reference>
<keyword evidence="6" id="KW-1185">Reference proteome</keyword>
<dbReference type="Pfam" id="PF00171">
    <property type="entry name" value="Aldedh"/>
    <property type="match status" value="1"/>
</dbReference>
<dbReference type="GO" id="GO:0004030">
    <property type="term" value="F:aldehyde dehydrogenase [NAD(P)+] activity"/>
    <property type="evidence" value="ECO:0007669"/>
    <property type="project" value="InterPro"/>
</dbReference>
<dbReference type="KEGG" id="euz:DVS28_a2763"/>
<proteinExistence type="inferred from homology"/>
<dbReference type="SUPFAM" id="SSF53720">
    <property type="entry name" value="ALDH-like"/>
    <property type="match status" value="1"/>
</dbReference>
<dbReference type="PANTHER" id="PTHR43217">
    <property type="entry name" value="SUCCINATE SEMIALDEHYDE DEHYDROGENASE [NAD(P)+] SAD"/>
    <property type="match status" value="1"/>
</dbReference>
<dbReference type="CDD" id="cd07100">
    <property type="entry name" value="ALDH_SSADH1_GabD1"/>
    <property type="match status" value="1"/>
</dbReference>
<dbReference type="InterPro" id="IPR044148">
    <property type="entry name" value="ALDH_GabD1-like"/>
</dbReference>
<dbReference type="OrthoDB" id="6882680at2"/>
<name>A0A346XYZ5_9ACTN</name>
<protein>
    <submittedName>
        <fullName evidence="5">Succinate-semialdehyde dehydrogenase [NAD]</fullName>
    </submittedName>
</protein>
<comment type="similarity">
    <text evidence="1">Belongs to the aldehyde dehydrogenase family.</text>
</comment>
<accession>A0A346XYZ5</accession>
<dbReference type="Proteomes" id="UP000264006">
    <property type="component" value="Chromosome"/>
</dbReference>
<gene>
    <name evidence="5" type="ORF">DVS28_a2763</name>
</gene>